<accession>X1MUL4</accession>
<comment type="caution">
    <text evidence="1">The sequence shown here is derived from an EMBL/GenBank/DDBJ whole genome shotgun (WGS) entry which is preliminary data.</text>
</comment>
<proteinExistence type="predicted"/>
<protein>
    <submittedName>
        <fullName evidence="1">Uncharacterized protein</fullName>
    </submittedName>
</protein>
<feature type="non-terminal residue" evidence="1">
    <location>
        <position position="1"/>
    </location>
</feature>
<dbReference type="EMBL" id="BARV01012967">
    <property type="protein sequence ID" value="GAI10049.1"/>
    <property type="molecule type" value="Genomic_DNA"/>
</dbReference>
<evidence type="ECO:0000313" key="1">
    <source>
        <dbReference type="EMBL" id="GAI10049.1"/>
    </source>
</evidence>
<dbReference type="AlphaFoldDB" id="X1MUL4"/>
<sequence length="34" mass="4147">TKLIQENRFYVDKEIKGPSLLKHHYTSYRVLIKK</sequence>
<name>X1MUL4_9ZZZZ</name>
<organism evidence="1">
    <name type="scientific">marine sediment metagenome</name>
    <dbReference type="NCBI Taxonomy" id="412755"/>
    <lineage>
        <taxon>unclassified sequences</taxon>
        <taxon>metagenomes</taxon>
        <taxon>ecological metagenomes</taxon>
    </lineage>
</organism>
<reference evidence="1" key="1">
    <citation type="journal article" date="2014" name="Front. Microbiol.">
        <title>High frequency of phylogenetically diverse reductive dehalogenase-homologous genes in deep subseafloor sedimentary metagenomes.</title>
        <authorList>
            <person name="Kawai M."/>
            <person name="Futagami T."/>
            <person name="Toyoda A."/>
            <person name="Takaki Y."/>
            <person name="Nishi S."/>
            <person name="Hori S."/>
            <person name="Arai W."/>
            <person name="Tsubouchi T."/>
            <person name="Morono Y."/>
            <person name="Uchiyama I."/>
            <person name="Ito T."/>
            <person name="Fujiyama A."/>
            <person name="Inagaki F."/>
            <person name="Takami H."/>
        </authorList>
    </citation>
    <scope>NUCLEOTIDE SEQUENCE</scope>
    <source>
        <strain evidence="1">Expedition CK06-06</strain>
    </source>
</reference>
<gene>
    <name evidence="1" type="ORF">S06H3_23723</name>
</gene>